<comment type="subcellular location">
    <molecule>Transmembrane protein gp41</molecule>
    <subcellularLocation>
        <location evidence="33">Virion membrane</location>
        <topology evidence="33">Single-pass type I membrane protein</topology>
    </subcellularLocation>
    <subcellularLocation>
        <location evidence="33">Host cell membrane</location>
        <topology evidence="33">Single-pass type I membrane protein</topology>
    </subcellularLocation>
    <subcellularLocation>
        <location evidence="33">Host endosome membrane</location>
        <topology evidence="33">Single-pass type I membrane protein</topology>
    </subcellularLocation>
    <text evidence="33">It is probably concentrated at the site of budding and incorporated into the virions possibly by contacts between the cytoplasmic tail of Env and the N-terminus of Gag.</text>
</comment>
<dbReference type="Gene3D" id="1.20.5.490">
    <property type="entry name" value="Single helix bin"/>
    <property type="match status" value="1"/>
</dbReference>
<comment type="subcellular location">
    <subcellularLocation>
        <location evidence="3">Host cell membrane</location>
        <topology evidence="3">Peripheral membrane protein</topology>
    </subcellularLocation>
    <subcellularLocation>
        <location evidence="1">Host cell membrane</location>
        <topology evidence="1">Single-pass type I membrane protein</topology>
    </subcellularLocation>
    <subcellularLocation>
        <location evidence="2">Host endosome membrane</location>
        <topology evidence="2">Peripheral membrane protein</topology>
    </subcellularLocation>
    <subcellularLocation>
        <location evidence="5">Host endosome membrane</location>
        <topology evidence="5">Single-pass type I membrane protein</topology>
    </subcellularLocation>
    <subcellularLocation>
        <location evidence="6">Virion membrane</location>
        <topology evidence="6">Peripheral membrane protein</topology>
    </subcellularLocation>
    <subcellularLocation>
        <location evidence="4">Virion membrane</location>
        <topology evidence="4">Single-pass type I membrane protein</topology>
    </subcellularLocation>
</comment>
<dbReference type="GO" id="GO:0019064">
    <property type="term" value="P:fusion of virus membrane with host plasma membrane"/>
    <property type="evidence" value="ECO:0007669"/>
    <property type="project" value="UniProtKB-UniRule"/>
</dbReference>
<keyword evidence="18 33" id="KW-0946">Virion</keyword>
<keyword evidence="13 33" id="KW-0165">Cleavage on pair of basic residues</keyword>
<comment type="function">
    <text evidence="33">Surface protein gp120: Attaches the virus to the host lymphoid cell by binding to the primary receptor CD4. This interaction induces a structural rearrangement creating a high affinity binding site for a chemokine coreceptor like CXCR4 and/or CCR5. Acts as a ligand for CD209/DC-SIGN and CLEC4M/DC-SIGNR, which are respectively found on dendritic cells (DCs), and on endothelial cells of liver sinusoids and lymph node sinuses. These interactions allow capture of viral particles at mucosal surfaces by these cells and subsequent transmission to permissive cells. HIV subverts the migration properties of dendritic cells to gain access to CD4+ T-cells in lymph nodes. Virus transmission to permissive T-cells occurs either in trans (without DCs infection, through viral capture and transmission), or in cis (following DCs productive infection, through the usual CD4-gp120 interaction), thereby inducing a robust infection. In trans infection, bound virions remain infectious over days and it is proposed that they are not degraded, but protected in non-lysosomal acidic organelles within the DCs close to the cell membrane thus contributing to the viral infectious potential during DCs' migration from the periphery to the lymphoid tissues. On arrival at lymphoid tissues, intact virions recycle back to DCs' cell surface allowing virus transmission to CD4+ T-cells.</text>
</comment>
<dbReference type="GO" id="GO:0055036">
    <property type="term" value="C:virion membrane"/>
    <property type="evidence" value="ECO:0007669"/>
    <property type="project" value="UniProtKB-SubCell"/>
</dbReference>
<accession>A0A2S1D1T2</accession>
<evidence type="ECO:0000256" key="10">
    <source>
        <dbReference type="ARBA" id="ARBA00022570"/>
    </source>
</evidence>
<comment type="domain">
    <text evidence="33">The YXXL motif is involved in determining the exact site of viral release at the surface of infected mononuclear cells and promotes endocytosis. YXXL and di-leucine endocytosis motifs interact directly or indirectly with the clathrin adapter complexes, opperate independently, and their activities are not additive.</text>
</comment>
<comment type="domain">
    <text evidence="33 34">The 17 amino acids long immunosuppressive region is present in many retroviral envelope proteins. Synthetic peptides derived from this relatively conserved sequence inhibit immune function in vitro and in vivo.</text>
</comment>
<keyword evidence="10 33" id="KW-1165">Clathrin-mediated endocytosis of virus by host</keyword>
<evidence type="ECO:0000256" key="32">
    <source>
        <dbReference type="ARBA" id="ARBA00062028"/>
    </source>
</evidence>
<dbReference type="HAMAP" id="MF_04083">
    <property type="entry name" value="HIV_ENV"/>
    <property type="match status" value="1"/>
</dbReference>
<dbReference type="GO" id="GO:0019031">
    <property type="term" value="C:viral envelope"/>
    <property type="evidence" value="ECO:0007669"/>
    <property type="project" value="UniProtKB-KW"/>
</dbReference>
<evidence type="ECO:0000256" key="28">
    <source>
        <dbReference type="ARBA" id="ARBA00023180"/>
    </source>
</evidence>
<keyword evidence="26 33" id="KW-0564">Palmitate</keyword>
<feature type="chain" id="PRO_5023473426" description="Envelope glycoprotein gp160" evidence="33">
    <location>
        <begin position="32"/>
        <end position="861"/>
    </location>
</feature>
<evidence type="ECO:0000256" key="24">
    <source>
        <dbReference type="ARBA" id="ARBA00023054"/>
    </source>
</evidence>
<comment type="miscellaneous">
    <text evidence="33">HIV-1 lineages are divided in three main groups, M (for Major), O (for Outlier), and N (for New, or Non-M, Non-O). The vast majority of strains found worldwide belong to the group M. Group O seems to be endemic to and largely confined to Cameroon and neighboring countries in West Central Africa, where these viruses represent a small minority of HIV-1 strains. The group N is represented by a limited number of isolates from Cameroonian persons. The group M is further subdivided in 9 clades or subtypes (A to D, F to H, J and K).</text>
</comment>
<keyword evidence="7 33" id="KW-1168">Fusion of virus membrane with host membrane</keyword>
<comment type="miscellaneous">
    <text evidence="33">Inhibitors targeting HIV-1 viral envelope proteins are used as antiretroviral drugs. Attachment of virions to the cell surface via non-specific interactions and CD4 binding can be blocked by inhibitors that include cyanovirin-N, cyclotriazadisulfonamide analogs, PRO 2000, TNX 355 and PRO 542. In addition, BMS 806 can block CD4-induced conformational changes. Env interactions with the coreceptor molecules can be targeted by CCR5 antagonists including SCH-D, maraviroc (UK 427857) and aplaviroc (GW 873140), and the CXCR4 antagonist AMD 070. Fusion of viral and cellular membranes can be inhibited by peptides such as enfuvirtide and tifuvirtide (T 1249). Resistance to inhibitors associated with mutations in Env are observed. Most of the time, single mutations confer only a modest reduction in drug susceptibility. Combination of several mutations is usually required to develop a high-level drug resistance.</text>
</comment>
<dbReference type="SUPFAM" id="SSF56502">
    <property type="entry name" value="gp120 core"/>
    <property type="match status" value="2"/>
</dbReference>
<organism evidence="37">
    <name type="scientific">Human immunodeficiency virus type 1</name>
    <name type="common">HIV-1</name>
    <dbReference type="NCBI Taxonomy" id="11676"/>
    <lineage>
        <taxon>Viruses</taxon>
        <taxon>Riboviria</taxon>
        <taxon>Pararnavirae</taxon>
        <taxon>Artverviricota</taxon>
        <taxon>Revtraviricetes</taxon>
        <taxon>Ortervirales</taxon>
        <taxon>Retroviridae</taxon>
        <taxon>Orthoretrovirinae</taxon>
        <taxon>Lentivirus</taxon>
        <taxon>Lentivirus humimdef1</taxon>
    </lineage>
</organism>
<keyword evidence="17 33" id="KW-1161">Viral attachment to host cell</keyword>
<comment type="PTM">
    <text evidence="33">Specific enzymatic cleavages in vivo yield mature proteins. Envelope glycoproteins are synthesized as a inactive precursor that is heavily N-glycosylated and processed likely by host cell furin in the Golgi to yield the mature SU and TM proteins. The cleavage site between SU and TM requires the minimal sequence [KR]-X-[KR]-R. About 2 of the 9 disulfide bonds of gp41 are reduced by P4HB/PDI, following binding to CD4 receptor.</text>
</comment>
<feature type="topological domain" description="Cytoplasmic" evidence="33">
    <location>
        <begin position="711"/>
        <end position="861"/>
    </location>
</feature>
<keyword evidence="19 33" id="KW-1043">Host membrane</keyword>
<dbReference type="Pfam" id="PF00517">
    <property type="entry name" value="GP41"/>
    <property type="match status" value="1"/>
</dbReference>
<keyword evidence="22 33" id="KW-1133">Transmembrane helix</keyword>
<sequence>MKVKGTRRNYQHWWKGGILLLGILMICNATEQLWVTVYYGVPVWKEATTTLFCASDAKGYKEEAHNVWATHACVPTDPNPQEVILENVTEDFNMWKNNMVEQMHEDIISLWDQSLKPCVKLTPLCVTLNCTDYLGNITGTNTTNTNTTSNNTTGVPNVETGMKNCSFNITTSMRDKVKKEHALFYSLDIVQIGNDNETFNNRSYRSYRLTSCNTSVLTQACPKTSFEPIPIHYCAPAGFAILKCNNKTFDGKGPCTNVSTVQCTHGIRPVVSTQLLLNGSLAEEEVVIRSENFSDNVKTIIVQLNKSVEMNCTRPYINTKRGIRIGLGRAFYATGKLEGGITQIHCNISRTSWNNTLKQVVDKLEKQFKNKTINITRSSGGDPEMTMLSFNCGGEFFYCNTTQLFTWPRNETNDTRENITLPCRIKQIINMWQEVGKAMYAPPIEGLIKCSSNITGLLLTRDGGNSSSRNEIFRPIGGNMKDNWRSELYKYKVVRIEPVGIAPTKAKRRVVQREKRAVGIGAVFLGFLGAAGSTMGAASVTLTVQARQLLSGIVQQQNNMLRAIEVQQHMLQLTVWGIKQLQARVLAVERYLRDQQLLGIWGCSGKLICTTAVPWNTSWSNKNLSKIWHNMTWMEWEREIDNYTNLIYNLLEESQNQQEKNEQELLELDKWASLWNWFNITNWLWYIKIFIIIVGGLIGLRIVFIVLSVVNRVRQGYSPLSFQTHLPVPRGPDRPEGIEEEGGERDRDRSGILVDGFLTLIWVDLRSLSLFLYHRLRDLLLIVTRIVEFLGRRGWEILKYWWNILQYWSQELKNSAVSLFNATAIAVAEGTDRIIEIAQRIFRAILHIPRRIRQGLERALL</sequence>
<evidence type="ECO:0000256" key="21">
    <source>
        <dbReference type="ARBA" id="ARBA00022890"/>
    </source>
</evidence>
<keyword evidence="21 33" id="KW-1164">Virus endocytosis by host</keyword>
<feature type="domain" description="Human immunodeficiency virus 1 envelope glycoprotein Gp120" evidence="35">
    <location>
        <begin position="33"/>
        <end position="516"/>
    </location>
</feature>
<dbReference type="GO" id="GO:0044175">
    <property type="term" value="C:host cell endosome membrane"/>
    <property type="evidence" value="ECO:0007669"/>
    <property type="project" value="UniProtKB-SubCell"/>
</dbReference>
<dbReference type="GO" id="GO:0019062">
    <property type="term" value="P:virion attachment to host cell"/>
    <property type="evidence" value="ECO:0007669"/>
    <property type="project" value="UniProtKB-UniRule"/>
</dbReference>
<feature type="disulfide bond" evidence="33">
    <location>
        <begin position="603"/>
        <end position="609"/>
    </location>
</feature>
<evidence type="ECO:0000256" key="25">
    <source>
        <dbReference type="ARBA" id="ARBA00023136"/>
    </source>
</evidence>
<evidence type="ECO:0000256" key="31">
    <source>
        <dbReference type="ARBA" id="ARBA00023296"/>
    </source>
</evidence>
<keyword evidence="11 33" id="KW-0945">Host-virus interaction</keyword>
<dbReference type="FunFam" id="2.170.40.20:FF:000003">
    <property type="entry name" value="Envelope glycoprotein gp160"/>
    <property type="match status" value="1"/>
</dbReference>
<evidence type="ECO:0000256" key="19">
    <source>
        <dbReference type="ARBA" id="ARBA00022870"/>
    </source>
</evidence>
<keyword evidence="28 33" id="KW-0325">Glycoprotein</keyword>
<dbReference type="GO" id="GO:0039654">
    <property type="term" value="P:fusion of virus membrane with host endosome membrane"/>
    <property type="evidence" value="ECO:0007669"/>
    <property type="project" value="UniProtKB-UniRule"/>
</dbReference>
<keyword evidence="16 33" id="KW-0732">Signal</keyword>
<keyword evidence="27 33" id="KW-1015">Disulfide bond</keyword>
<dbReference type="FunFam" id="2.170.40.20:FF:000001">
    <property type="entry name" value="Envelope glycoprotein gp160"/>
    <property type="match status" value="1"/>
</dbReference>
<keyword evidence="25 33" id="KW-0472">Membrane</keyword>
<evidence type="ECO:0000256" key="13">
    <source>
        <dbReference type="ARBA" id="ARBA00022685"/>
    </source>
</evidence>
<keyword evidence="9 33" id="KW-1032">Host cell membrane</keyword>
<keyword evidence="30 33" id="KW-0449">Lipoprotein</keyword>
<feature type="region of interest" description="CD4-binding loop" evidence="33">
    <location>
        <begin position="378"/>
        <end position="388"/>
    </location>
</feature>
<dbReference type="Pfam" id="PF00516">
    <property type="entry name" value="GP120"/>
    <property type="match status" value="1"/>
</dbReference>
<evidence type="ECO:0000256" key="4">
    <source>
        <dbReference type="ARBA" id="ARBA00004563"/>
    </source>
</evidence>
<evidence type="ECO:0000256" key="6">
    <source>
        <dbReference type="ARBA" id="ARBA00004650"/>
    </source>
</evidence>
<keyword evidence="8 33" id="KW-1170">Fusion of virus membrane with host endosomal membrane</keyword>
<evidence type="ECO:0000256" key="20">
    <source>
        <dbReference type="ARBA" id="ARBA00022879"/>
    </source>
</evidence>
<comment type="subunit">
    <text evidence="33">The mature envelope protein (Env) consists of a homotrimer of non-covalently associated gp120-gp41 heterodimers. The resulting complex protrudes from the virus surface as a spike. There seems to be as few as 10 spikes on the average virion. Surface protein gp120 interacts with host CD4, CCR5 and CXCR4. Gp120 also interacts with the C-type lectins CD209/DC-SIGN and CLEC4M/DC-SIGNR (collectively referred to as DC-SIGN(R)). Gp120 and gp41 interact with GalCer. Gp120 interacts with host ITGA4/ITGB7 complex; on CD4+ T-cells, this interaction results in rapid activation of integrin ITGAL/LFA-1, which facilitates efficient cell-to-cell spreading of HIV-1. Gp120 interacts with cell-associated heparan sulfate; this interaction increases virus infectivity on permissive cells and may be involved in infection of CD4- cells.</text>
</comment>
<organismHost>
    <name type="scientific">Homo sapiens</name>
    <name type="common">Human</name>
    <dbReference type="NCBI Taxonomy" id="9606"/>
</organismHost>
<evidence type="ECO:0000259" key="36">
    <source>
        <dbReference type="Pfam" id="PF00517"/>
    </source>
</evidence>
<name>A0A2S1D1T2_HV1</name>
<keyword evidence="12 33" id="KW-1162">Viral penetration into host cytoplasm</keyword>
<dbReference type="GO" id="GO:0016020">
    <property type="term" value="C:membrane"/>
    <property type="evidence" value="ECO:0007669"/>
    <property type="project" value="UniProtKB-UniRule"/>
</dbReference>
<keyword evidence="23 33" id="KW-1039">Host endosome</keyword>
<evidence type="ECO:0000256" key="8">
    <source>
        <dbReference type="ARBA" id="ARBA00022510"/>
    </source>
</evidence>
<evidence type="ECO:0000256" key="27">
    <source>
        <dbReference type="ARBA" id="ARBA00023157"/>
    </source>
</evidence>
<dbReference type="GO" id="GO:0019082">
    <property type="term" value="P:viral protein processing"/>
    <property type="evidence" value="ECO:0007669"/>
    <property type="project" value="UniProtKB-UniRule"/>
</dbReference>
<dbReference type="SUPFAM" id="SSF58069">
    <property type="entry name" value="Virus ectodomain"/>
    <property type="match status" value="1"/>
</dbReference>
<evidence type="ECO:0000256" key="23">
    <source>
        <dbReference type="ARBA" id="ARBA00023046"/>
    </source>
</evidence>
<feature type="transmembrane region" description="Helical" evidence="34">
    <location>
        <begin position="683"/>
        <end position="710"/>
    </location>
</feature>
<evidence type="ECO:0000256" key="1">
    <source>
        <dbReference type="ARBA" id="ARBA00004402"/>
    </source>
</evidence>
<dbReference type="InterPro" id="IPR036377">
    <property type="entry name" value="Gp120_core_sf"/>
</dbReference>
<reference evidence="37" key="1">
    <citation type="journal article" date="2018" name="Nat. Commun.">
        <title>Tracking HIV-1 recombination to resolve its contribution to HIV-1 evolution in natural infection.</title>
        <authorList>
            <person name="Song H."/>
            <person name="Giorgi E.E."/>
            <person name="Ganusov V.V."/>
            <person name="Cai F."/>
            <person name="Athreya G."/>
            <person name="Yoon H."/>
            <person name="Carja O."/>
            <person name="Hora B."/>
            <person name="Hraber P."/>
            <person name="Jiang C."/>
            <person name="Wang S."/>
            <person name="Li H."/>
            <person name="Salazar-Gonzalez J.F."/>
            <person name="Salazar M.G."/>
            <person name="Goonetilleke N."/>
            <person name="Keele B."/>
            <person name="Montefiori D.C."/>
            <person name="Cohen M.S."/>
            <person name="Shaw G.M."/>
            <person name="Hahn B.H."/>
            <person name="McMichael A.J."/>
            <person name="Haynes B.F."/>
            <person name="Korber B."/>
            <person name="Battacharya T."/>
            <person name="Gao F."/>
        </authorList>
    </citation>
    <scope>NUCLEOTIDE SEQUENCE</scope>
    <source>
        <strain evidence="37">700010654.3.d0084.ipe026.3D4</strain>
    </source>
</reference>
<dbReference type="GO" id="GO:0052031">
    <property type="term" value="P:symbiont-mediated perturbation of host defense response"/>
    <property type="evidence" value="ECO:0007669"/>
    <property type="project" value="UniProtKB-UniRule"/>
</dbReference>
<feature type="domain" description="Retroviral envelope protein GP41-like" evidence="36">
    <location>
        <begin position="535"/>
        <end position="724"/>
    </location>
</feature>
<feature type="region of interest" description="MPER; binding to GalCer" evidence="33">
    <location>
        <begin position="667"/>
        <end position="688"/>
    </location>
</feature>
<feature type="region of interest" description="Fusion peptide" evidence="33">
    <location>
        <begin position="517"/>
        <end position="537"/>
    </location>
</feature>
<feature type="transmembrane region" description="Helical" evidence="34">
    <location>
        <begin position="517"/>
        <end position="540"/>
    </location>
</feature>
<dbReference type="GO" id="GO:0075512">
    <property type="term" value="P:clathrin-dependent endocytosis of virus by host cell"/>
    <property type="evidence" value="ECO:0007669"/>
    <property type="project" value="UniProtKB-UniRule"/>
</dbReference>
<feature type="short sequence motif" description="YXXL motif; contains endocytosis signal" evidence="33">
    <location>
        <begin position="717"/>
        <end position="720"/>
    </location>
</feature>
<comment type="function">
    <text evidence="33">Envelope glycoprotein gp160: Oligomerizes in the host endoplasmic reticulum into predominantly trimers. In a second time, gp160 transits in the host Golgi, where glycosylation is completed. The precursor is then proteolytically cleaved in the trans-Golgi and thereby activated by cellular furin or furin-like proteases to produce gp120 and gp41.</text>
</comment>
<feature type="short sequence motif" description="Di-leucine internalization motif" evidence="33">
    <location>
        <begin position="860"/>
        <end position="861"/>
    </location>
</feature>
<comment type="domain">
    <text evidence="33">Some of the most genetically diverse regions of the viral genome are present in Env. They are called variable regions 1 through 5 (V1 through V5). Coreceptor usage of gp120 is determined mainly by the primary structure of the third variable region (V3) in the outer domain of gp120. The sequence of V3 determines which coreceptor, CCR5 and/or CXCR4 (corresponding to R5/macrophage, X4/T cell and R5X4/T cell and macrophage tropism), is used to trigger the fusion potential of the Env complex, and hence which cells the virus can infect. Binding to CCR5 involves a region adjacent in addition to V3.</text>
</comment>
<evidence type="ECO:0000256" key="29">
    <source>
        <dbReference type="ARBA" id="ARBA00023280"/>
    </source>
</evidence>
<dbReference type="FunFam" id="1.10.287.210:FF:000001">
    <property type="entry name" value="Envelope glycoprotein gp160"/>
    <property type="match status" value="1"/>
</dbReference>
<evidence type="ECO:0000256" key="26">
    <source>
        <dbReference type="ARBA" id="ARBA00023139"/>
    </source>
</evidence>
<evidence type="ECO:0000256" key="15">
    <source>
        <dbReference type="ARBA" id="ARBA00022703"/>
    </source>
</evidence>
<keyword evidence="29 33" id="KW-0899">Viral immunoevasion</keyword>
<evidence type="ECO:0000256" key="17">
    <source>
        <dbReference type="ARBA" id="ARBA00022804"/>
    </source>
</evidence>
<comment type="subcellular location">
    <molecule>Surface protein gp120</molecule>
    <subcellularLocation>
        <location evidence="33">Virion membrane</location>
        <topology evidence="33">Peripheral membrane protein</topology>
    </subcellularLocation>
    <subcellularLocation>
        <location evidence="33">Host cell membrane</location>
        <topology evidence="33">Peripheral membrane protein</topology>
    </subcellularLocation>
    <subcellularLocation>
        <location evidence="33">Host endosome membrane</location>
        <topology evidence="33">Single-pass type I membrane protein</topology>
    </subcellularLocation>
    <text evidence="33">The surface protein is not anchored to the viral envelope, but associates with the extravirion surface through its binding to TM. It is probably concentrated at the site of budding and incorporated into the virions possibly by contacts between the cytoplasmic tail of Env and the N-terminus of Gag.</text>
</comment>
<dbReference type="GO" id="GO:0020002">
    <property type="term" value="C:host cell plasma membrane"/>
    <property type="evidence" value="ECO:0007669"/>
    <property type="project" value="UniProtKB-SubCell"/>
</dbReference>
<dbReference type="InterPro" id="IPR000328">
    <property type="entry name" value="GP41-like"/>
</dbReference>
<comment type="PTM">
    <text evidence="33">Highly glycosylated by host. The high number of glycan on the protein is reffered to as 'glycan shield' because it contributes to hide protein sequence from adaptive immune system.</text>
</comment>
<keyword evidence="31 33" id="KW-1160">Virus entry into host cell</keyword>
<dbReference type="GO" id="GO:1903911">
    <property type="term" value="P:positive regulation of receptor clustering"/>
    <property type="evidence" value="ECO:0007669"/>
    <property type="project" value="UniProtKB-UniRule"/>
</dbReference>
<comment type="subunit">
    <text evidence="32">The mature envelope protein (Env) consists of a homotrimer of non-covalently associated gp120-gp41 heterodimers. The resulting complex protrudes from the virus surface as a spike. There seems to be as few as 10 spikes on the average virion. Interacts with host CD4, CCR5 and CXCR4. Gp120 also interacts with the C-type lectins CD209/DC-SIGN and CLEC4M/DC-SIGNR (collectively referred to as DC-SIGN(R)). Gp120 and gp41 interact with GalCer. Gp120 interacts with host ITGA4/ITGB7 complex; on CD4+ T-cells, this interaction results in rapid activation of integrin ITGAL/LFA-1, which facilitates efficient cell-to-cell spreading of HIV-1. Gp120 interacts with cell-associated heparan sulfate; this interaction increases virus infectivity on permissive cells and may be involved in infection of CD4- cells.</text>
</comment>
<dbReference type="EMBL" id="MF499349">
    <property type="protein sequence ID" value="AWD41642.1"/>
    <property type="molecule type" value="Genomic_RNA"/>
</dbReference>
<evidence type="ECO:0000256" key="22">
    <source>
        <dbReference type="ARBA" id="ARBA00022989"/>
    </source>
</evidence>
<protein>
    <recommendedName>
        <fullName evidence="33">Envelope glycoprotein gp160</fullName>
    </recommendedName>
    <alternativeName>
        <fullName evidence="33">Env polyprotein</fullName>
    </alternativeName>
    <component>
        <recommendedName>
            <fullName evidence="33">Surface protein gp120</fullName>
            <shortName evidence="33">SU</shortName>
        </recommendedName>
        <alternativeName>
            <fullName evidence="33">Glycoprotein 120</fullName>
            <shortName evidence="33">gp120</shortName>
        </alternativeName>
    </component>
    <component>
        <recommendedName>
            <fullName evidence="33">Transmembrane protein gp41</fullName>
            <shortName evidence="33">TM</shortName>
        </recommendedName>
        <alternativeName>
            <fullName evidence="33">Glycoprotein 41</fullName>
            <shortName evidence="33">gp41</shortName>
        </alternativeName>
    </component>
</protein>
<keyword evidence="15 33" id="KW-0053">Apoptosis</keyword>
<comment type="domain">
    <text evidence="33">The membrane proximal external region (MPER) present in gp41 is a tryptophan-rich region recognized by the antibodies 2F5, Z13, and 4E10. MPER seems to play a role in fusion.</text>
</comment>
<feature type="disulfide bond" evidence="33">
    <location>
        <begin position="234"/>
        <end position="263"/>
    </location>
</feature>
<evidence type="ECO:0000256" key="16">
    <source>
        <dbReference type="ARBA" id="ARBA00022729"/>
    </source>
</evidence>
<evidence type="ECO:0000256" key="11">
    <source>
        <dbReference type="ARBA" id="ARBA00022581"/>
    </source>
</evidence>
<evidence type="ECO:0000259" key="35">
    <source>
        <dbReference type="Pfam" id="PF00516"/>
    </source>
</evidence>
<evidence type="ECO:0000256" key="3">
    <source>
        <dbReference type="ARBA" id="ARBA00004505"/>
    </source>
</evidence>
<dbReference type="InterPro" id="IPR037527">
    <property type="entry name" value="Gp160"/>
</dbReference>
<feature type="disulfide bond" evidence="33">
    <location>
        <begin position="244"/>
        <end position="255"/>
    </location>
</feature>
<evidence type="ECO:0000256" key="18">
    <source>
        <dbReference type="ARBA" id="ARBA00022844"/>
    </source>
</evidence>
<evidence type="ECO:0000256" key="30">
    <source>
        <dbReference type="ARBA" id="ARBA00023288"/>
    </source>
</evidence>
<comment type="PTM">
    <text evidence="33">Palmitoylation of the transmembrane protein and of Env polyprotein (prior to its proteolytic cleavage) is essential for their association with host cell membrane lipid rafts. Palmitoylation is therefore required for envelope trafficking to classical lipid rafts, but not for viral replication.</text>
</comment>
<evidence type="ECO:0000256" key="14">
    <source>
        <dbReference type="ARBA" id="ARBA00022692"/>
    </source>
</evidence>
<comment type="caution">
    <text evidence="33 34">Lacks conserved residue(s) required for the propagation of feature annotation.</text>
</comment>
<dbReference type="InterPro" id="IPR000777">
    <property type="entry name" value="HIV1_Gp120"/>
</dbReference>
<keyword evidence="20 33" id="KW-0261">Viral envelope protein</keyword>
<evidence type="ECO:0000256" key="12">
    <source>
        <dbReference type="ARBA" id="ARBA00022595"/>
    </source>
</evidence>
<evidence type="ECO:0000256" key="34">
    <source>
        <dbReference type="RuleBase" id="RU363095"/>
    </source>
</evidence>
<evidence type="ECO:0000256" key="9">
    <source>
        <dbReference type="ARBA" id="ARBA00022511"/>
    </source>
</evidence>
<evidence type="ECO:0000256" key="5">
    <source>
        <dbReference type="ARBA" id="ARBA00004578"/>
    </source>
</evidence>
<feature type="coiled-coil region" evidence="33">
    <location>
        <begin position="638"/>
        <end position="672"/>
    </location>
</feature>
<proteinExistence type="inferred from homology"/>
<dbReference type="GO" id="GO:0005198">
    <property type="term" value="F:structural molecule activity"/>
    <property type="evidence" value="ECO:0007669"/>
    <property type="project" value="UniProtKB-UniRule"/>
</dbReference>
<feature type="region of interest" description="Immunosuppression" evidence="33">
    <location>
        <begin position="579"/>
        <end position="597"/>
    </location>
</feature>
<evidence type="ECO:0000313" key="37">
    <source>
        <dbReference type="EMBL" id="AWD41642.1"/>
    </source>
</evidence>
<dbReference type="Gene3D" id="2.170.40.20">
    <property type="entry name" value="Human immunodeficiency virus 1, Gp160, envelope glycoprotein"/>
    <property type="match status" value="2"/>
</dbReference>
<comment type="domain">
    <text evidence="33">The CD4-binding region is targeted by the antibody b12.</text>
</comment>
<dbReference type="Gene3D" id="1.10.287.210">
    <property type="match status" value="1"/>
</dbReference>
<comment type="function">
    <text evidence="33">Transmembrane protein gp41: Acts as a class I viral fusion protein. Under the current model, the protein has at least 3 conformational states: pre-fusion native state, pre-hairpin intermediate state, and post-fusion hairpin state. During fusion of viral and target intracellular membranes, the coiled coil regions (heptad repeats) assume a trimer-of-hairpins structure, positioning the fusion peptide in close proximity to the C-terminal region of the ectodomain. The formation of this structure appears to drive apposition and subsequent fusion of viral and target cell membranes. Complete fusion occurs in host cell endosomes and is dynamin-dependent, however some lipid transfer might occur at the plasma membrane. The virus undergoes clathrin-dependent internalization long before endosomal fusion, thus minimizing the surface exposure of conserved viral epitopes during fusion and reducing the efficacy of inhibitors targeting these epitopes. Membranes fusion leads to delivery of the nucleocapsid into the cytoplasm.</text>
</comment>
<keyword evidence="14 33" id="KW-0812">Transmembrane</keyword>
<feature type="chain" id="PRO_5023473425" description="Transmembrane protein gp41" evidence="33">
    <location>
        <begin position="517"/>
        <end position="861"/>
    </location>
</feature>
<evidence type="ECO:0000256" key="7">
    <source>
        <dbReference type="ARBA" id="ARBA00022506"/>
    </source>
</evidence>
<comment type="similarity">
    <text evidence="33">Belongs to the HIV-1 env protein family.</text>
</comment>
<dbReference type="FunFam" id="1.20.5.490:FF:000001">
    <property type="entry name" value="Envelope glycoprotein gp160"/>
    <property type="match status" value="1"/>
</dbReference>
<gene>
    <name evidence="33 37" type="primary">env</name>
</gene>
<evidence type="ECO:0000256" key="2">
    <source>
        <dbReference type="ARBA" id="ARBA00004433"/>
    </source>
</evidence>
<feature type="site" description="Cleavage; by host furin" evidence="33">
    <location>
        <begin position="516"/>
        <end position="517"/>
    </location>
</feature>
<keyword evidence="24 33" id="KW-0175">Coiled coil</keyword>
<dbReference type="CDD" id="cd09909">
    <property type="entry name" value="HIV-1-like_HR1-HR2"/>
    <property type="match status" value="1"/>
</dbReference>
<feature type="region of interest" description="V5" evidence="33">
    <location>
        <begin position="466"/>
        <end position="476"/>
    </location>
</feature>
<dbReference type="GO" id="GO:1903908">
    <property type="term" value="P:positive regulation of plasma membrane raft polarization"/>
    <property type="evidence" value="ECO:0007669"/>
    <property type="project" value="UniProtKB-UniRule"/>
</dbReference>
<feature type="disulfide bond" evidence="33">
    <location>
        <begin position="53"/>
        <end position="73"/>
    </location>
</feature>
<evidence type="ECO:0000256" key="33">
    <source>
        <dbReference type="HAMAP-Rule" id="MF_04083"/>
    </source>
</evidence>